<evidence type="ECO:0000313" key="2">
    <source>
        <dbReference type="EMBL" id="MEB3034006.1"/>
    </source>
</evidence>
<evidence type="ECO:0000313" key="3">
    <source>
        <dbReference type="Proteomes" id="UP001298593"/>
    </source>
</evidence>
<feature type="transmembrane region" description="Helical" evidence="1">
    <location>
        <begin position="12"/>
        <end position="38"/>
    </location>
</feature>
<organism evidence="2 3">
    <name type="scientific">[Mycobacterium] nativiensis</name>
    <dbReference type="NCBI Taxonomy" id="2855503"/>
    <lineage>
        <taxon>Bacteria</taxon>
        <taxon>Bacillati</taxon>
        <taxon>Actinomycetota</taxon>
        <taxon>Actinomycetes</taxon>
        <taxon>Mycobacteriales</taxon>
        <taxon>Mycobacteriaceae</taxon>
        <taxon>Mycolicibacter</taxon>
    </lineage>
</organism>
<comment type="caution">
    <text evidence="2">The sequence shown here is derived from an EMBL/GenBank/DDBJ whole genome shotgun (WGS) entry which is preliminary data.</text>
</comment>
<feature type="transmembrane region" description="Helical" evidence="1">
    <location>
        <begin position="44"/>
        <end position="67"/>
    </location>
</feature>
<sequence length="161" mass="16721">MLDTISGLPAHPLLAHLVAILVPATALLAVLAVLWPAARRRIGGAALFVAAGTLVAIPLTTAAGSWLQPRVMMGGEVLQHHATLGGQLLVWSALLTIAMICWWALHTPLFADDVGALPPTVRRIGITLTGAGTLVFAAVSTWLVVRIGHTGAQSMWGGMAC</sequence>
<gene>
    <name evidence="2" type="ORF">KV113_20935</name>
</gene>
<proteinExistence type="predicted"/>
<keyword evidence="1" id="KW-0472">Membrane</keyword>
<dbReference type="EMBL" id="JAYJJU010000025">
    <property type="protein sequence ID" value="MEB3034006.1"/>
    <property type="molecule type" value="Genomic_DNA"/>
</dbReference>
<keyword evidence="1" id="KW-1133">Transmembrane helix</keyword>
<keyword evidence="1" id="KW-0812">Transmembrane</keyword>
<dbReference type="Proteomes" id="UP001298593">
    <property type="component" value="Unassembled WGS sequence"/>
</dbReference>
<evidence type="ECO:0000256" key="1">
    <source>
        <dbReference type="SAM" id="Phobius"/>
    </source>
</evidence>
<name>A0ABU5Y188_9MYCO</name>
<feature type="transmembrane region" description="Helical" evidence="1">
    <location>
        <begin position="125"/>
        <end position="145"/>
    </location>
</feature>
<protein>
    <submittedName>
        <fullName evidence="2">Uncharacterized protein</fullName>
    </submittedName>
</protein>
<keyword evidence="3" id="KW-1185">Reference proteome</keyword>
<feature type="transmembrane region" description="Helical" evidence="1">
    <location>
        <begin position="88"/>
        <end position="105"/>
    </location>
</feature>
<reference evidence="2 3" key="1">
    <citation type="submission" date="2023-12" db="EMBL/GenBank/DDBJ databases">
        <title>Description of new species of Mycobacterium terrae complex isolated from sewage at the Sao Paulo Zoological Park Foundation in Brazil.</title>
        <authorList>
            <person name="Romagnoli C.L."/>
            <person name="Conceicao E.C."/>
            <person name="Machado E."/>
            <person name="Barreto L.B.P.F."/>
            <person name="Sharma A."/>
            <person name="Silva N.M."/>
            <person name="Marques L.E."/>
            <person name="Juliana M.A."/>
            <person name="Lourenco M.C.S."/>
            <person name="Digiampietri L.A."/>
            <person name="Suffys P.N."/>
            <person name="Viana-Niero C."/>
        </authorList>
    </citation>
    <scope>NUCLEOTIDE SEQUENCE [LARGE SCALE GENOMIC DNA]</scope>
    <source>
        <strain evidence="2 3">MYC340</strain>
    </source>
</reference>
<dbReference type="RefSeq" id="WP_224972838.1">
    <property type="nucleotide sequence ID" value="NZ_JAYJJU010000025.1"/>
</dbReference>
<accession>A0ABU5Y188</accession>